<dbReference type="InterPro" id="IPR022616">
    <property type="entry name" value="Glyco_hydro_4_C"/>
</dbReference>
<evidence type="ECO:0000256" key="2">
    <source>
        <dbReference type="ARBA" id="ARBA00022723"/>
    </source>
</evidence>
<organism evidence="13 14">
    <name type="scientific">Streptomyces shenzhenensis</name>
    <dbReference type="NCBI Taxonomy" id="943815"/>
    <lineage>
        <taxon>Bacteria</taxon>
        <taxon>Bacillati</taxon>
        <taxon>Actinomycetota</taxon>
        <taxon>Actinomycetes</taxon>
        <taxon>Kitasatosporales</taxon>
        <taxon>Streptomycetaceae</taxon>
        <taxon>Streptomyces</taxon>
    </lineage>
</organism>
<reference evidence="13 14" key="1">
    <citation type="submission" date="2017-11" db="EMBL/GenBank/DDBJ databases">
        <title>Draft genome of actinobacteria isolated from guarana (Paullinia cupana (Mart.) Ducke.</title>
        <authorList>
            <person name="Siqueira K.A."/>
            <person name="Liotti R.G."/>
            <person name="Mendes T.A.O."/>
            <person name="Soares M.A."/>
        </authorList>
    </citation>
    <scope>NUCLEOTIDE SEQUENCE [LARGE SCALE GENOMIC DNA]</scope>
    <source>
        <strain evidence="13 14">193</strain>
    </source>
</reference>
<dbReference type="Gene3D" id="3.40.50.720">
    <property type="entry name" value="NAD(P)-binding Rossmann-like Domain"/>
    <property type="match status" value="1"/>
</dbReference>
<feature type="binding site" evidence="8">
    <location>
        <position position="145"/>
    </location>
    <ligand>
        <name>substrate</name>
    </ligand>
</feature>
<feature type="binding site" evidence="9">
    <location>
        <position position="196"/>
    </location>
    <ligand>
        <name>Mn(2+)</name>
        <dbReference type="ChEBI" id="CHEBI:29035"/>
    </ligand>
</feature>
<keyword evidence="5 9" id="KW-0464">Manganese</keyword>
<keyword evidence="4 11" id="KW-0520">NAD</keyword>
<dbReference type="SUPFAM" id="SSF51735">
    <property type="entry name" value="NAD(P)-binding Rossmann-fold domains"/>
    <property type="match status" value="1"/>
</dbReference>
<evidence type="ECO:0000256" key="9">
    <source>
        <dbReference type="PIRSR" id="PIRSR601088-3"/>
    </source>
</evidence>
<dbReference type="GO" id="GO:0005975">
    <property type="term" value="P:carbohydrate metabolic process"/>
    <property type="evidence" value="ECO:0007669"/>
    <property type="project" value="InterPro"/>
</dbReference>
<evidence type="ECO:0000256" key="1">
    <source>
        <dbReference type="ARBA" id="ARBA00010141"/>
    </source>
</evidence>
<dbReference type="PANTHER" id="PTHR32092:SF5">
    <property type="entry name" value="6-PHOSPHO-BETA-GLUCOSIDASE"/>
    <property type="match status" value="1"/>
</dbReference>
<evidence type="ECO:0000256" key="8">
    <source>
        <dbReference type="PIRSR" id="PIRSR601088-2"/>
    </source>
</evidence>
<dbReference type="SUPFAM" id="SSF56327">
    <property type="entry name" value="LDH C-terminal domain-like"/>
    <property type="match status" value="1"/>
</dbReference>
<keyword evidence="9" id="KW-0170">Cobalt</keyword>
<feature type="binding site" evidence="9">
    <location>
        <position position="166"/>
    </location>
    <ligand>
        <name>Mn(2+)</name>
        <dbReference type="ChEBI" id="CHEBI:29035"/>
    </ligand>
</feature>
<evidence type="ECO:0000256" key="3">
    <source>
        <dbReference type="ARBA" id="ARBA00022801"/>
    </source>
</evidence>
<evidence type="ECO:0000256" key="11">
    <source>
        <dbReference type="RuleBase" id="RU361152"/>
    </source>
</evidence>
<dbReference type="Pfam" id="PF02056">
    <property type="entry name" value="Glyco_hydro_4"/>
    <property type="match status" value="1"/>
</dbReference>
<feature type="active site" description="Proton donor" evidence="7">
    <location>
        <position position="167"/>
    </location>
</feature>
<accession>A0A3M0HTQ5</accession>
<dbReference type="InterPro" id="IPR001088">
    <property type="entry name" value="Glyco_hydro_4"/>
</dbReference>
<evidence type="ECO:0000313" key="14">
    <source>
        <dbReference type="Proteomes" id="UP000270471"/>
    </source>
</evidence>
<dbReference type="GO" id="GO:0016616">
    <property type="term" value="F:oxidoreductase activity, acting on the CH-OH group of donors, NAD or NADP as acceptor"/>
    <property type="evidence" value="ECO:0007669"/>
    <property type="project" value="InterPro"/>
</dbReference>
<gene>
    <name evidence="13" type="ORF">CTZ28_44420</name>
</gene>
<dbReference type="InterPro" id="IPR019802">
    <property type="entry name" value="GlycHydrolase_4_CS"/>
</dbReference>
<evidence type="ECO:0000256" key="6">
    <source>
        <dbReference type="ARBA" id="ARBA00023295"/>
    </source>
</evidence>
<evidence type="ECO:0000256" key="4">
    <source>
        <dbReference type="ARBA" id="ARBA00023027"/>
    </source>
</evidence>
<dbReference type="InterPro" id="IPR036291">
    <property type="entry name" value="NAD(P)-bd_dom_sf"/>
</dbReference>
<dbReference type="InterPro" id="IPR015955">
    <property type="entry name" value="Lactate_DH/Glyco_Ohase_4_C"/>
</dbReference>
<dbReference type="AlphaFoldDB" id="A0A3M0HTQ5"/>
<dbReference type="RefSeq" id="WP_121895541.1">
    <property type="nucleotide sequence ID" value="NZ_PENI01000057.1"/>
</dbReference>
<comment type="cofactor">
    <cofactor evidence="11">
        <name>NAD(+)</name>
        <dbReference type="ChEBI" id="CHEBI:57540"/>
    </cofactor>
    <text evidence="11">Binds 1 NAD(+) per subunit.</text>
</comment>
<evidence type="ECO:0000313" key="13">
    <source>
        <dbReference type="EMBL" id="RMB79660.1"/>
    </source>
</evidence>
<evidence type="ECO:0000256" key="7">
    <source>
        <dbReference type="PIRSR" id="PIRSR601088-1"/>
    </source>
</evidence>
<keyword evidence="6 11" id="KW-0326">Glycosidase</keyword>
<dbReference type="PROSITE" id="PS01324">
    <property type="entry name" value="GLYCOSYL_HYDROL_F4"/>
    <property type="match status" value="1"/>
</dbReference>
<dbReference type="EMBL" id="PENI01000057">
    <property type="protein sequence ID" value="RMB79660.1"/>
    <property type="molecule type" value="Genomic_DNA"/>
</dbReference>
<comment type="caution">
    <text evidence="13">The sequence shown here is derived from an EMBL/GenBank/DDBJ whole genome shotgun (WGS) entry which is preliminary data.</text>
</comment>
<dbReference type="Pfam" id="PF11975">
    <property type="entry name" value="Glyco_hydro_4C"/>
    <property type="match status" value="1"/>
</dbReference>
<feature type="domain" description="Glycosyl hydrolase family 4 C-terminal" evidence="12">
    <location>
        <begin position="191"/>
        <end position="418"/>
    </location>
</feature>
<dbReference type="PRINTS" id="PR00732">
    <property type="entry name" value="GLHYDRLASE4"/>
</dbReference>
<name>A0A3M0HTQ5_9ACTN</name>
<dbReference type="PANTHER" id="PTHR32092">
    <property type="entry name" value="6-PHOSPHO-BETA-GLUCOSIDASE-RELATED"/>
    <property type="match status" value="1"/>
</dbReference>
<keyword evidence="9" id="KW-0533">Nickel</keyword>
<keyword evidence="3 11" id="KW-0378">Hydrolase</keyword>
<evidence type="ECO:0000259" key="12">
    <source>
        <dbReference type="Pfam" id="PF11975"/>
    </source>
</evidence>
<feature type="binding site" evidence="8">
    <location>
        <position position="91"/>
    </location>
    <ligand>
        <name>substrate</name>
    </ligand>
</feature>
<dbReference type="GO" id="GO:0046872">
    <property type="term" value="F:metal ion binding"/>
    <property type="evidence" value="ECO:0007669"/>
    <property type="project" value="UniProtKB-KW"/>
</dbReference>
<keyword evidence="2 9" id="KW-0479">Metal-binding</keyword>
<keyword evidence="14" id="KW-1185">Reference proteome</keyword>
<protein>
    <submittedName>
        <fullName evidence="13">6-phospho-beta-glucosidase</fullName>
    </submittedName>
</protein>
<feature type="site" description="Increases basicity of active site Tyr" evidence="10">
    <location>
        <position position="107"/>
    </location>
</feature>
<dbReference type="Gene3D" id="3.90.110.10">
    <property type="entry name" value="Lactate dehydrogenase/glycoside hydrolase, family 4, C-terminal"/>
    <property type="match status" value="1"/>
</dbReference>
<dbReference type="GO" id="GO:0004553">
    <property type="term" value="F:hydrolase activity, hydrolyzing O-glycosyl compounds"/>
    <property type="evidence" value="ECO:0007669"/>
    <property type="project" value="InterPro"/>
</dbReference>
<proteinExistence type="inferred from homology"/>
<evidence type="ECO:0000256" key="10">
    <source>
        <dbReference type="PIRSR" id="PIRSR601088-4"/>
    </source>
</evidence>
<comment type="similarity">
    <text evidence="1 11">Belongs to the glycosyl hydrolase 4 family.</text>
</comment>
<feature type="active site" description="Proton acceptor" evidence="7">
    <location>
        <position position="245"/>
    </location>
</feature>
<dbReference type="OrthoDB" id="9767022at2"/>
<evidence type="ECO:0000256" key="5">
    <source>
        <dbReference type="ARBA" id="ARBA00023211"/>
    </source>
</evidence>
<dbReference type="CDD" id="cd05296">
    <property type="entry name" value="GH4_P_beta_glucosidase"/>
    <property type="match status" value="1"/>
</dbReference>
<sequence>MKLTILGGGGFRVPLVYSALLADDDRLIDRLCLYDTDPVRLRVVESVLAQMQAAHPSPKPVKVEVTTDLPTALTGADFVFSAIRVGGLESRIADERRALALGVLGQETVGPGGIAYALRSIPVALEMARELNRRSPEAFVLNFTNPAGMITEAMRTELGHRVVGICDTPSGMFRRLATHFDVDDNRLNIDYVGLNHLGWLRHATVGQRDLVQELLQDDDGLAGFEEGQLFGVDWVRQLGTLPNEYLAYYYNNRDAVAAITRQQQTRGEYLAEQQDRFYRQVMQDPGQALARWQSARAEREDSYMREIRDGEGAGTEHGGGYEKVALDAMHAIARNERATMILNVANGSAIEALPSEAVVEVPCLVDAGGARPLAVRRPDPAQLGLMLQIKHVEQLTIQAATKRDSGLAWEALSLHPLVGSTTIAKSLAESLTS</sequence>
<keyword evidence="9" id="KW-0408">Iron</keyword>
<dbReference type="Proteomes" id="UP000270471">
    <property type="component" value="Unassembled WGS sequence"/>
</dbReference>